<gene>
    <name evidence="1" type="ORF">QC825_05795</name>
</gene>
<evidence type="ECO:0000313" key="2">
    <source>
        <dbReference type="Proteomes" id="UP001269375"/>
    </source>
</evidence>
<proteinExistence type="predicted"/>
<keyword evidence="2" id="KW-1185">Reference proteome</keyword>
<name>A0ABU1GVJ8_9GAMM</name>
<protein>
    <submittedName>
        <fullName evidence="1">Uncharacterized protein</fullName>
    </submittedName>
</protein>
<comment type="caution">
    <text evidence="1">The sequence shown here is derived from an EMBL/GenBank/DDBJ whole genome shotgun (WGS) entry which is preliminary data.</text>
</comment>
<sequence length="114" mass="12562">MTDDPSLPARVRALLERAPVDQLPMTYRRLAGALSLTPPRTIQRVASALEALMRDDARARQPFIASLVVSQRGHGLPADGFFELAVALGRFPADPQKQREAWENEYAKAIGARP</sequence>
<accession>A0ABU1GVJ8</accession>
<dbReference type="Proteomes" id="UP001269375">
    <property type="component" value="Unassembled WGS sequence"/>
</dbReference>
<evidence type="ECO:0000313" key="1">
    <source>
        <dbReference type="EMBL" id="MDR5895581.1"/>
    </source>
</evidence>
<reference evidence="1 2" key="1">
    <citation type="submission" date="2023-04" db="EMBL/GenBank/DDBJ databases">
        <title>A long-awaited taxogenomic arrangement of the family Halomonadaceae.</title>
        <authorList>
            <person name="De La Haba R."/>
            <person name="Chuvochina M."/>
            <person name="Wittouck S."/>
            <person name="Arahal D.R."/>
            <person name="Sanchez-Porro C."/>
            <person name="Hugenholtz P."/>
            <person name="Ventosa A."/>
        </authorList>
    </citation>
    <scope>NUCLEOTIDE SEQUENCE [LARGE SCALE GENOMIC DNA]</scope>
    <source>
        <strain evidence="1 2">DSM 22428</strain>
    </source>
</reference>
<organism evidence="1 2">
    <name type="scientific">Larsenimonas suaedae</name>
    <dbReference type="NCBI Taxonomy" id="1851019"/>
    <lineage>
        <taxon>Bacteria</taxon>
        <taxon>Pseudomonadati</taxon>
        <taxon>Pseudomonadota</taxon>
        <taxon>Gammaproteobacteria</taxon>
        <taxon>Oceanospirillales</taxon>
        <taxon>Halomonadaceae</taxon>
        <taxon>Larsenimonas</taxon>
    </lineage>
</organism>
<dbReference type="EMBL" id="JARWAO010000002">
    <property type="protein sequence ID" value="MDR5895581.1"/>
    <property type="molecule type" value="Genomic_DNA"/>
</dbReference>